<feature type="signal peptide" evidence="1">
    <location>
        <begin position="1"/>
        <end position="20"/>
    </location>
</feature>
<evidence type="ECO:0000313" key="4">
    <source>
        <dbReference type="Proteomes" id="UP001166291"/>
    </source>
</evidence>
<organism evidence="3 4">
    <name type="scientific">Zhongshania aquimaris</name>
    <dbReference type="NCBI Taxonomy" id="2857107"/>
    <lineage>
        <taxon>Bacteria</taxon>
        <taxon>Pseudomonadati</taxon>
        <taxon>Pseudomonadota</taxon>
        <taxon>Gammaproteobacteria</taxon>
        <taxon>Cellvibrionales</taxon>
        <taxon>Spongiibacteraceae</taxon>
        <taxon>Zhongshania</taxon>
    </lineage>
</organism>
<name>A0ABS6VR89_9GAMM</name>
<dbReference type="InterPro" id="IPR025392">
    <property type="entry name" value="DUF4124"/>
</dbReference>
<dbReference type="RefSeq" id="WP_219042961.1">
    <property type="nucleotide sequence ID" value="NZ_JAHWDQ010000001.1"/>
</dbReference>
<evidence type="ECO:0000259" key="2">
    <source>
        <dbReference type="Pfam" id="PF13511"/>
    </source>
</evidence>
<dbReference type="Proteomes" id="UP001166291">
    <property type="component" value="Unassembled WGS sequence"/>
</dbReference>
<feature type="domain" description="DUF4124" evidence="2">
    <location>
        <begin position="9"/>
        <end position="60"/>
    </location>
</feature>
<proteinExistence type="predicted"/>
<gene>
    <name evidence="3" type="ORF">KXJ70_08395</name>
</gene>
<accession>A0ABS6VR89</accession>
<comment type="caution">
    <text evidence="3">The sequence shown here is derived from an EMBL/GenBank/DDBJ whole genome shotgun (WGS) entry which is preliminary data.</text>
</comment>
<dbReference type="EMBL" id="JAHWDQ010000001">
    <property type="protein sequence ID" value="MBW2940791.1"/>
    <property type="molecule type" value="Genomic_DNA"/>
</dbReference>
<keyword evidence="4" id="KW-1185">Reference proteome</keyword>
<evidence type="ECO:0000256" key="1">
    <source>
        <dbReference type="SAM" id="SignalP"/>
    </source>
</evidence>
<reference evidence="3" key="1">
    <citation type="submission" date="2021-07" db="EMBL/GenBank/DDBJ databases">
        <title>Zhongshania sp. CAU 1632 isolated from seawater.</title>
        <authorList>
            <person name="Kim W."/>
        </authorList>
    </citation>
    <scope>NUCLEOTIDE SEQUENCE</scope>
    <source>
        <strain evidence="3">CAU 1632</strain>
    </source>
</reference>
<protein>
    <submittedName>
        <fullName evidence="3">DUF4124 domain-containing protein</fullName>
    </submittedName>
</protein>
<sequence length="165" mass="17972">MRVPVILSCLFALLGQPINAEIYRYTDENGRTVFSDKAPKNSETVTLPTLNTTPAVDVAEPERSKVNDINMDRNTIQISSPSDGTIIPNGLVATTVSVKTDVPLQDGQQIRIKLDGSTISTSSATSYEIPRLTRGQHQIQAILISKDGENLAEDRSSVMVYLPTN</sequence>
<evidence type="ECO:0000313" key="3">
    <source>
        <dbReference type="EMBL" id="MBW2940791.1"/>
    </source>
</evidence>
<dbReference type="Pfam" id="PF13511">
    <property type="entry name" value="DUF4124"/>
    <property type="match status" value="1"/>
</dbReference>
<feature type="chain" id="PRO_5045403783" evidence="1">
    <location>
        <begin position="21"/>
        <end position="165"/>
    </location>
</feature>
<keyword evidence="1" id="KW-0732">Signal</keyword>